<dbReference type="CDD" id="cd15830">
    <property type="entry name" value="BamD"/>
    <property type="match status" value="1"/>
</dbReference>
<evidence type="ECO:0000256" key="4">
    <source>
        <dbReference type="HAMAP-Rule" id="MF_00922"/>
    </source>
</evidence>
<keyword evidence="9" id="KW-1185">Reference proteome</keyword>
<keyword evidence="1 4" id="KW-0732">Signal</keyword>
<reference evidence="8 9" key="1">
    <citation type="submission" date="2017-02" db="EMBL/GenBank/DDBJ databases">
        <title>Draft genome sequence of Moraxella pluranimalium CCUG 54913T type strain.</title>
        <authorList>
            <person name="Salva-Serra F."/>
            <person name="Engstrom-Jakobsson H."/>
            <person name="Thorell K."/>
            <person name="Jaen-Luchoro D."/>
            <person name="Gonzales-Siles L."/>
            <person name="Karlsson R."/>
            <person name="Yazdan S."/>
            <person name="Boulund F."/>
            <person name="Johnning A."/>
            <person name="Engstrand L."/>
            <person name="Kristiansson E."/>
            <person name="Moore E."/>
        </authorList>
    </citation>
    <scope>NUCLEOTIDE SEQUENCE [LARGE SCALE GENOMIC DNA]</scope>
    <source>
        <strain evidence="8 9">CCUG 54913</strain>
    </source>
</reference>
<evidence type="ECO:0000313" key="8">
    <source>
        <dbReference type="EMBL" id="OOS25143.1"/>
    </source>
</evidence>
<keyword evidence="4" id="KW-0449">Lipoprotein</keyword>
<feature type="domain" description="Outer membrane lipoprotein BamD-like" evidence="7">
    <location>
        <begin position="42"/>
        <end position="248"/>
    </location>
</feature>
<dbReference type="InterPro" id="IPR039565">
    <property type="entry name" value="BamD-like"/>
</dbReference>
<name>A0A1T0CS10_9GAMM</name>
<dbReference type="PROSITE" id="PS51257">
    <property type="entry name" value="PROKAR_LIPOPROTEIN"/>
    <property type="match status" value="1"/>
</dbReference>
<dbReference type="GO" id="GO:0051205">
    <property type="term" value="P:protein insertion into membrane"/>
    <property type="evidence" value="ECO:0007669"/>
    <property type="project" value="UniProtKB-UniRule"/>
</dbReference>
<keyword evidence="3 4" id="KW-0998">Cell outer membrane</keyword>
<dbReference type="AlphaFoldDB" id="A0A1T0CS10"/>
<comment type="function">
    <text evidence="4">Part of the outer membrane protein assembly complex, which is involved in assembly and insertion of beta-barrel proteins into the outer membrane.</text>
</comment>
<dbReference type="Proteomes" id="UP000189800">
    <property type="component" value="Unassembled WGS sequence"/>
</dbReference>
<dbReference type="GO" id="GO:0043165">
    <property type="term" value="P:Gram-negative-bacterium-type cell outer membrane assembly"/>
    <property type="evidence" value="ECO:0007669"/>
    <property type="project" value="UniProtKB-UniRule"/>
</dbReference>
<organism evidence="8 9">
    <name type="scientific">Moraxella pluranimalium</name>
    <dbReference type="NCBI Taxonomy" id="470453"/>
    <lineage>
        <taxon>Bacteria</taxon>
        <taxon>Pseudomonadati</taxon>
        <taxon>Pseudomonadota</taxon>
        <taxon>Gammaproteobacteria</taxon>
        <taxon>Moraxellales</taxon>
        <taxon>Moraxellaceae</taxon>
        <taxon>Moraxella</taxon>
    </lineage>
</organism>
<comment type="subcellular location">
    <subcellularLocation>
        <location evidence="4">Cell outer membrane</location>
        <topology evidence="4">Lipid-anchor</topology>
    </subcellularLocation>
</comment>
<dbReference type="HAMAP" id="MF_00922">
    <property type="entry name" value="OM_assembly_BamD"/>
    <property type="match status" value="1"/>
</dbReference>
<dbReference type="RefSeq" id="WP_078253630.1">
    <property type="nucleotide sequence ID" value="NZ_MUYU01000007.1"/>
</dbReference>
<evidence type="ECO:0000313" key="9">
    <source>
        <dbReference type="Proteomes" id="UP000189800"/>
    </source>
</evidence>
<keyword evidence="2 4" id="KW-0472">Membrane</keyword>
<evidence type="ECO:0000256" key="3">
    <source>
        <dbReference type="ARBA" id="ARBA00023237"/>
    </source>
</evidence>
<dbReference type="InterPro" id="IPR011990">
    <property type="entry name" value="TPR-like_helical_dom_sf"/>
</dbReference>
<evidence type="ECO:0000256" key="6">
    <source>
        <dbReference type="SAM" id="SignalP"/>
    </source>
</evidence>
<dbReference type="GO" id="GO:0009279">
    <property type="term" value="C:cell outer membrane"/>
    <property type="evidence" value="ECO:0007669"/>
    <property type="project" value="UniProtKB-SubCell"/>
</dbReference>
<dbReference type="InterPro" id="IPR017689">
    <property type="entry name" value="BamD"/>
</dbReference>
<dbReference type="Gene3D" id="1.25.40.10">
    <property type="entry name" value="Tetratricopeptide repeat domain"/>
    <property type="match status" value="1"/>
</dbReference>
<feature type="chain" id="PRO_5013406395" description="Outer membrane protein assembly factor BamD" evidence="6">
    <location>
        <begin position="24"/>
        <end position="357"/>
    </location>
</feature>
<comment type="subunit">
    <text evidence="4">Part of the Bam complex.</text>
</comment>
<feature type="region of interest" description="Disordered" evidence="5">
    <location>
        <begin position="321"/>
        <end position="357"/>
    </location>
</feature>
<dbReference type="OrthoDB" id="9779191at2"/>
<accession>A0A1T0CS10</accession>
<sequence>MKAKALKIAVTAVVAGSLMTGCATVGGLFGKKKGEDIVQTADKTEQQYYDYAQEAIAKSHNNEAMIALNNIRTFYPTGALAQQALLDLIYVQYQAGNYEAVTQSTAEFIRLYPTSRHIDYALYVQGVTNMGGAPKASRLFKSNQAERNTAYLRLAFQDFQTLVNNFPNSAYAADAAQRMVAIYNDLAENELVAARWYIKRDAMVAAANRAKWVFQYFPQSTAVPEAIAILAYANDELGLKDTASEYKTLLQINYPQYLNSNGTVRLSGTGTKTAVQKALSTISFGKLGRATDAQSYEGGYTGETRTQVIRQAQAMRLPAVSTPAPATNNDAETKKSHLPQFGLGLPNDATGNPSETR</sequence>
<comment type="caution">
    <text evidence="8">The sequence shown here is derived from an EMBL/GenBank/DDBJ whole genome shotgun (WGS) entry which is preliminary data.</text>
</comment>
<protein>
    <recommendedName>
        <fullName evidence="4">Outer membrane protein assembly factor BamD</fullName>
    </recommendedName>
</protein>
<dbReference type="STRING" id="470453.B0680_03335"/>
<dbReference type="EMBL" id="MUYU01000007">
    <property type="protein sequence ID" value="OOS25143.1"/>
    <property type="molecule type" value="Genomic_DNA"/>
</dbReference>
<gene>
    <name evidence="4" type="primary">bamD</name>
    <name evidence="8" type="ORF">B0680_03335</name>
</gene>
<keyword evidence="4" id="KW-0564">Palmitate</keyword>
<evidence type="ECO:0000256" key="2">
    <source>
        <dbReference type="ARBA" id="ARBA00023136"/>
    </source>
</evidence>
<feature type="signal peptide" evidence="6">
    <location>
        <begin position="1"/>
        <end position="23"/>
    </location>
</feature>
<dbReference type="NCBIfam" id="TIGR03302">
    <property type="entry name" value="OM_YfiO"/>
    <property type="match status" value="1"/>
</dbReference>
<evidence type="ECO:0000259" key="7">
    <source>
        <dbReference type="Pfam" id="PF13525"/>
    </source>
</evidence>
<proteinExistence type="inferred from homology"/>
<comment type="similarity">
    <text evidence="4">Belongs to the BamD family.</text>
</comment>
<evidence type="ECO:0000256" key="1">
    <source>
        <dbReference type="ARBA" id="ARBA00022729"/>
    </source>
</evidence>
<evidence type="ECO:0000256" key="5">
    <source>
        <dbReference type="SAM" id="MobiDB-lite"/>
    </source>
</evidence>
<dbReference type="Pfam" id="PF13525">
    <property type="entry name" value="YfiO"/>
    <property type="match status" value="1"/>
</dbReference>